<organism evidence="1 2">
    <name type="scientific">Rhizoclosmatium globosum</name>
    <dbReference type="NCBI Taxonomy" id="329046"/>
    <lineage>
        <taxon>Eukaryota</taxon>
        <taxon>Fungi</taxon>
        <taxon>Fungi incertae sedis</taxon>
        <taxon>Chytridiomycota</taxon>
        <taxon>Chytridiomycota incertae sedis</taxon>
        <taxon>Chytridiomycetes</taxon>
        <taxon>Chytridiales</taxon>
        <taxon>Chytriomycetaceae</taxon>
        <taxon>Rhizoclosmatium</taxon>
    </lineage>
</organism>
<proteinExistence type="predicted"/>
<evidence type="ECO:0000313" key="1">
    <source>
        <dbReference type="EMBL" id="ORY37798.1"/>
    </source>
</evidence>
<dbReference type="AlphaFoldDB" id="A0A1Y2BSR1"/>
<dbReference type="EMBL" id="MCGO01000048">
    <property type="protein sequence ID" value="ORY37798.1"/>
    <property type="molecule type" value="Genomic_DNA"/>
</dbReference>
<dbReference type="OrthoDB" id="2114793at2759"/>
<dbReference type="Proteomes" id="UP000193642">
    <property type="component" value="Unassembled WGS sequence"/>
</dbReference>
<protein>
    <submittedName>
        <fullName evidence="1">Uncharacterized protein</fullName>
    </submittedName>
</protein>
<reference evidence="1 2" key="1">
    <citation type="submission" date="2016-07" db="EMBL/GenBank/DDBJ databases">
        <title>Pervasive Adenine N6-methylation of Active Genes in Fungi.</title>
        <authorList>
            <consortium name="DOE Joint Genome Institute"/>
            <person name="Mondo S.J."/>
            <person name="Dannebaum R.O."/>
            <person name="Kuo R.C."/>
            <person name="Labutti K."/>
            <person name="Haridas S."/>
            <person name="Kuo A."/>
            <person name="Salamov A."/>
            <person name="Ahrendt S.R."/>
            <person name="Lipzen A."/>
            <person name="Sullivan W."/>
            <person name="Andreopoulos W.B."/>
            <person name="Clum A."/>
            <person name="Lindquist E."/>
            <person name="Daum C."/>
            <person name="Ramamoorthy G.K."/>
            <person name="Gryganskyi A."/>
            <person name="Culley D."/>
            <person name="Magnuson J.K."/>
            <person name="James T.Y."/>
            <person name="O'Malley M.A."/>
            <person name="Stajich J.E."/>
            <person name="Spatafora J.W."/>
            <person name="Visel A."/>
            <person name="Grigoriev I.V."/>
        </authorList>
    </citation>
    <scope>NUCLEOTIDE SEQUENCE [LARGE SCALE GENOMIC DNA]</scope>
    <source>
        <strain evidence="1 2">JEL800</strain>
    </source>
</reference>
<accession>A0A1Y2BSR1</accession>
<evidence type="ECO:0000313" key="2">
    <source>
        <dbReference type="Proteomes" id="UP000193642"/>
    </source>
</evidence>
<gene>
    <name evidence="1" type="ORF">BCR33DRAFT_721289</name>
</gene>
<keyword evidence="2" id="KW-1185">Reference proteome</keyword>
<sequence>MSFTLTDIFLLFKTWYILDRKTWFLIVSIIFILNRIGWGAIESYKSYGLWDQDSDSCKWIANVDMMTGVYASDIAIDLLATISTLIESRRYAESEFKQFFQIMVLENLIRSALSMAVTIFGLCSVWQGDETATMQFIFFSIQTYVICHLLNSEHYWLRLRTAAVPEEFKEVTVDSELQT</sequence>
<name>A0A1Y2BSR1_9FUNG</name>
<comment type="caution">
    <text evidence="1">The sequence shown here is derived from an EMBL/GenBank/DDBJ whole genome shotgun (WGS) entry which is preliminary data.</text>
</comment>